<protein>
    <recommendedName>
        <fullName evidence="1">diguanylate cyclase</fullName>
        <ecNumber evidence="1">2.7.7.65</ecNumber>
    </recommendedName>
</protein>
<keyword evidence="6" id="KW-1185">Reference proteome</keyword>
<keyword evidence="3" id="KW-0472">Membrane</keyword>
<feature type="coiled-coil region" evidence="2">
    <location>
        <begin position="409"/>
        <end position="452"/>
    </location>
</feature>
<dbReference type="Gene3D" id="3.30.70.270">
    <property type="match status" value="1"/>
</dbReference>
<feature type="transmembrane region" description="Helical" evidence="3">
    <location>
        <begin position="453"/>
        <end position="475"/>
    </location>
</feature>
<dbReference type="CDD" id="cd01949">
    <property type="entry name" value="GGDEF"/>
    <property type="match status" value="1"/>
</dbReference>
<dbReference type="EMBL" id="RIZG01000004">
    <property type="protein sequence ID" value="RNF51091.1"/>
    <property type="molecule type" value="Genomic_DNA"/>
</dbReference>
<dbReference type="Pfam" id="PF13424">
    <property type="entry name" value="TPR_12"/>
    <property type="match status" value="1"/>
</dbReference>
<dbReference type="Proteomes" id="UP000280507">
    <property type="component" value="Unassembled WGS sequence"/>
</dbReference>
<dbReference type="PANTHER" id="PTHR45138">
    <property type="entry name" value="REGULATORY COMPONENTS OF SENSORY TRANSDUCTION SYSTEM"/>
    <property type="match status" value="1"/>
</dbReference>
<dbReference type="OrthoDB" id="6191081at2"/>
<name>A0A3M8Q626_9GAMM</name>
<dbReference type="GO" id="GO:0052621">
    <property type="term" value="F:diguanylate cyclase activity"/>
    <property type="evidence" value="ECO:0007669"/>
    <property type="project" value="UniProtKB-EC"/>
</dbReference>
<gene>
    <name evidence="5" type="ORF">EBI00_09030</name>
</gene>
<dbReference type="NCBIfam" id="TIGR00254">
    <property type="entry name" value="GGDEF"/>
    <property type="match status" value="1"/>
</dbReference>
<dbReference type="AlphaFoldDB" id="A0A3M8Q626"/>
<dbReference type="GO" id="GO:1902201">
    <property type="term" value="P:negative regulation of bacterial-type flagellum-dependent cell motility"/>
    <property type="evidence" value="ECO:0007669"/>
    <property type="project" value="TreeGrafter"/>
</dbReference>
<dbReference type="GO" id="GO:0043709">
    <property type="term" value="P:cell adhesion involved in single-species biofilm formation"/>
    <property type="evidence" value="ECO:0007669"/>
    <property type="project" value="TreeGrafter"/>
</dbReference>
<evidence type="ECO:0000256" key="3">
    <source>
        <dbReference type="SAM" id="Phobius"/>
    </source>
</evidence>
<dbReference type="InterPro" id="IPR050469">
    <property type="entry name" value="Diguanylate_Cyclase"/>
</dbReference>
<dbReference type="InterPro" id="IPR011990">
    <property type="entry name" value="TPR-like_helical_dom_sf"/>
</dbReference>
<sequence>MLSLEFKEKRLHYFLALLFVVFVLLRVPTLQADTPWDNTELLSPLASNRIAIAMQKMSAAADVGNQKLVIEILSRIIVDSNSIAENDYIEVSANVSLILRKTNQTAATKALAAFLVSEDASFMKLAPRYRWMMKISYDLMFFTEFSTLKSILDVELDTIKKWTPTTDDSRTVQANLYHIYGQLLVRQQRVAEALPYFYQAEAWFKAVDDNHPSIFVIQVILGEAFLQAKDYQRAEQFIRLALNMVPEGRVDAISYLYAILASALERQQRPVEALDAIETYLANPVDPRRDYFLYFSLIHIEVLRHLQEFDLALELAKSTHALATEVGNEDYLKDATRHLGFLYAYFNQLDKAKRLLKEAIESPSHIREGNPPQAYLDYVEVLTKLGQYQSALGYYARYHSAFVEESQRINQTEIANLAFQQENQRLSQQQALSEAQLALAKANENRAHLHTRVLTWAATTLVIIVTIISVMLFQLRRKSIQLHQMAIEDQLTKLGNRHAFLHALKKPNYTALIIADIDGLKFYNDNYGHQKGDELIKSYANQMQKVLSRADAELFRIGGDEFAILFHHTIPHTIVNEWMKDALTRTQQTGFARVGASYGLAMRDEVRNDQELISLADQRMYTMKEANKPTTDSVR</sequence>
<dbReference type="RefSeq" id="WP_123095604.1">
    <property type="nucleotide sequence ID" value="NZ_RIZG01000004.1"/>
</dbReference>
<dbReference type="EC" id="2.7.7.65" evidence="1"/>
<dbReference type="SUPFAM" id="SSF48452">
    <property type="entry name" value="TPR-like"/>
    <property type="match status" value="2"/>
</dbReference>
<reference evidence="5 6" key="1">
    <citation type="journal article" date="2012" name="Int. J. Syst. Evol. Microbiol.">
        <title>Marinomonas hwangdonensis sp. nov., isolated from seawater.</title>
        <authorList>
            <person name="Jung Y.T."/>
            <person name="Oh T.K."/>
            <person name="Yoon J.H."/>
        </authorList>
    </citation>
    <scope>NUCLEOTIDE SEQUENCE [LARGE SCALE GENOMIC DNA]</scope>
    <source>
        <strain evidence="5 6">HDW-15</strain>
    </source>
</reference>
<accession>A0A3M8Q626</accession>
<evidence type="ECO:0000313" key="6">
    <source>
        <dbReference type="Proteomes" id="UP000280507"/>
    </source>
</evidence>
<dbReference type="GO" id="GO:0005886">
    <property type="term" value="C:plasma membrane"/>
    <property type="evidence" value="ECO:0007669"/>
    <property type="project" value="TreeGrafter"/>
</dbReference>
<keyword evidence="2" id="KW-0175">Coiled coil</keyword>
<dbReference type="InterPro" id="IPR043128">
    <property type="entry name" value="Rev_trsase/Diguanyl_cyclase"/>
</dbReference>
<dbReference type="InterPro" id="IPR000160">
    <property type="entry name" value="GGDEF_dom"/>
</dbReference>
<feature type="domain" description="GGDEF" evidence="4">
    <location>
        <begin position="508"/>
        <end position="635"/>
    </location>
</feature>
<dbReference type="SUPFAM" id="SSF55073">
    <property type="entry name" value="Nucleotide cyclase"/>
    <property type="match status" value="1"/>
</dbReference>
<evidence type="ECO:0000256" key="1">
    <source>
        <dbReference type="ARBA" id="ARBA00012528"/>
    </source>
</evidence>
<keyword evidence="3" id="KW-1133">Transmembrane helix</keyword>
<dbReference type="InterPro" id="IPR029787">
    <property type="entry name" value="Nucleotide_cyclase"/>
</dbReference>
<proteinExistence type="predicted"/>
<comment type="caution">
    <text evidence="5">The sequence shown here is derived from an EMBL/GenBank/DDBJ whole genome shotgun (WGS) entry which is preliminary data.</text>
</comment>
<dbReference type="Pfam" id="PF00990">
    <property type="entry name" value="GGDEF"/>
    <property type="match status" value="1"/>
</dbReference>
<dbReference type="SMART" id="SM00267">
    <property type="entry name" value="GGDEF"/>
    <property type="match status" value="1"/>
</dbReference>
<keyword evidence="3" id="KW-0812">Transmembrane</keyword>
<dbReference type="Gene3D" id="1.25.40.10">
    <property type="entry name" value="Tetratricopeptide repeat domain"/>
    <property type="match status" value="2"/>
</dbReference>
<dbReference type="PANTHER" id="PTHR45138:SF6">
    <property type="entry name" value="DIGUANYLATE CYCLASE DGCN"/>
    <property type="match status" value="1"/>
</dbReference>
<organism evidence="5 6">
    <name type="scientific">Marinomonas hwangdonensis</name>
    <dbReference type="NCBI Taxonomy" id="1053647"/>
    <lineage>
        <taxon>Bacteria</taxon>
        <taxon>Pseudomonadati</taxon>
        <taxon>Pseudomonadota</taxon>
        <taxon>Gammaproteobacteria</taxon>
        <taxon>Oceanospirillales</taxon>
        <taxon>Oceanospirillaceae</taxon>
        <taxon>Marinomonas</taxon>
    </lineage>
</organism>
<evidence type="ECO:0000259" key="4">
    <source>
        <dbReference type="PROSITE" id="PS50887"/>
    </source>
</evidence>
<evidence type="ECO:0000313" key="5">
    <source>
        <dbReference type="EMBL" id="RNF51091.1"/>
    </source>
</evidence>
<evidence type="ECO:0000256" key="2">
    <source>
        <dbReference type="SAM" id="Coils"/>
    </source>
</evidence>
<dbReference type="PROSITE" id="PS50887">
    <property type="entry name" value="GGDEF"/>
    <property type="match status" value="1"/>
</dbReference>